<dbReference type="InterPro" id="IPR014729">
    <property type="entry name" value="Rossmann-like_a/b/a_fold"/>
</dbReference>
<dbReference type="OrthoDB" id="10264412at2759"/>
<keyword evidence="2" id="KW-0547">Nucleotide-binding</keyword>
<dbReference type="GO" id="GO:0005739">
    <property type="term" value="C:mitochondrion"/>
    <property type="evidence" value="ECO:0007669"/>
    <property type="project" value="TreeGrafter"/>
</dbReference>
<keyword evidence="3" id="KW-0067">ATP-binding</keyword>
<evidence type="ECO:0000313" key="8">
    <source>
        <dbReference type="EMBL" id="KDR78514.1"/>
    </source>
</evidence>
<dbReference type="PANTHER" id="PTHR42765">
    <property type="entry name" value="SOLEUCYL-TRNA SYNTHETASE"/>
    <property type="match status" value="1"/>
</dbReference>
<dbReference type="GO" id="GO:0004822">
    <property type="term" value="F:isoleucine-tRNA ligase activity"/>
    <property type="evidence" value="ECO:0007669"/>
    <property type="project" value="TreeGrafter"/>
</dbReference>
<proteinExistence type="predicted"/>
<dbReference type="GO" id="GO:0006428">
    <property type="term" value="P:isoleucyl-tRNA aminoacylation"/>
    <property type="evidence" value="ECO:0007669"/>
    <property type="project" value="TreeGrafter"/>
</dbReference>
<dbReference type="Gene3D" id="3.40.50.620">
    <property type="entry name" value="HUPs"/>
    <property type="match status" value="1"/>
</dbReference>
<reference evidence="9" key="1">
    <citation type="journal article" date="2014" name="Proc. Natl. Acad. Sci. U.S.A.">
        <title>Extensive sampling of basidiomycete genomes demonstrates inadequacy of the white-rot/brown-rot paradigm for wood decay fungi.</title>
        <authorList>
            <person name="Riley R."/>
            <person name="Salamov A.A."/>
            <person name="Brown D.W."/>
            <person name="Nagy L.G."/>
            <person name="Floudas D."/>
            <person name="Held B.W."/>
            <person name="Levasseur A."/>
            <person name="Lombard V."/>
            <person name="Morin E."/>
            <person name="Otillar R."/>
            <person name="Lindquist E.A."/>
            <person name="Sun H."/>
            <person name="LaButti K.M."/>
            <person name="Schmutz J."/>
            <person name="Jabbour D."/>
            <person name="Luo H."/>
            <person name="Baker S.E."/>
            <person name="Pisabarro A.G."/>
            <person name="Walton J.D."/>
            <person name="Blanchette R.A."/>
            <person name="Henrissat B."/>
            <person name="Martin F."/>
            <person name="Cullen D."/>
            <person name="Hibbett D.S."/>
            <person name="Grigoriev I.V."/>
        </authorList>
    </citation>
    <scope>NUCLEOTIDE SEQUENCE [LARGE SCALE GENOMIC DNA]</scope>
    <source>
        <strain evidence="9">CBS 339.88</strain>
    </source>
</reference>
<evidence type="ECO:0000256" key="6">
    <source>
        <dbReference type="SAM" id="MobiDB-lite"/>
    </source>
</evidence>
<dbReference type="STRING" id="685588.A0A067TF54"/>
<dbReference type="Pfam" id="PF00133">
    <property type="entry name" value="tRNA-synt_1"/>
    <property type="match status" value="1"/>
</dbReference>
<keyword evidence="5" id="KW-0030">Aminoacyl-tRNA synthetase</keyword>
<dbReference type="PANTHER" id="PTHR42765:SF1">
    <property type="entry name" value="ISOLEUCINE--TRNA LIGASE, MITOCHONDRIAL"/>
    <property type="match status" value="1"/>
</dbReference>
<sequence length="247" mass="26811">MCTSAAQTHTKSQRGLCEWFNVDGNQGQRAGNGCFSRLDPPPPSTSTSSNVVFPVDVKSQFTSEVVEVIGVGHAEKLVGKESLGMEKKSYGHVAEGSQQCGEEQCITLVRQSQPYKNDALYALKHVSFFPEFSRNPSKPSFARVSNGVSLVNASGKVKTWEKGQDTMDVWFDGGIPWLMLAEVNVGRDRADAAAFSTDSDQHRGWFHGQLLTAVTSKPAGEAAVCPYAALIPHGMVLDEKGKKMSNR</sequence>
<gene>
    <name evidence="8" type="ORF">GALMADRAFT_1364685</name>
</gene>
<evidence type="ECO:0000256" key="2">
    <source>
        <dbReference type="ARBA" id="ARBA00022741"/>
    </source>
</evidence>
<dbReference type="GO" id="GO:0032543">
    <property type="term" value="P:mitochondrial translation"/>
    <property type="evidence" value="ECO:0007669"/>
    <property type="project" value="TreeGrafter"/>
</dbReference>
<feature type="domain" description="Aminoacyl-tRNA synthetase class Ia" evidence="7">
    <location>
        <begin position="157"/>
        <end position="246"/>
    </location>
</feature>
<dbReference type="Proteomes" id="UP000027222">
    <property type="component" value="Unassembled WGS sequence"/>
</dbReference>
<dbReference type="InterPro" id="IPR002300">
    <property type="entry name" value="aa-tRNA-synth_Ia"/>
</dbReference>
<dbReference type="AlphaFoldDB" id="A0A067TF54"/>
<protein>
    <recommendedName>
        <fullName evidence="7">Aminoacyl-tRNA synthetase class Ia domain-containing protein</fullName>
    </recommendedName>
</protein>
<organism evidence="8 9">
    <name type="scientific">Galerina marginata (strain CBS 339.88)</name>
    <dbReference type="NCBI Taxonomy" id="685588"/>
    <lineage>
        <taxon>Eukaryota</taxon>
        <taxon>Fungi</taxon>
        <taxon>Dikarya</taxon>
        <taxon>Basidiomycota</taxon>
        <taxon>Agaricomycotina</taxon>
        <taxon>Agaricomycetes</taxon>
        <taxon>Agaricomycetidae</taxon>
        <taxon>Agaricales</taxon>
        <taxon>Agaricineae</taxon>
        <taxon>Strophariaceae</taxon>
        <taxon>Galerina</taxon>
    </lineage>
</organism>
<evidence type="ECO:0000313" key="9">
    <source>
        <dbReference type="Proteomes" id="UP000027222"/>
    </source>
</evidence>
<evidence type="ECO:0000256" key="4">
    <source>
        <dbReference type="ARBA" id="ARBA00022917"/>
    </source>
</evidence>
<evidence type="ECO:0000256" key="3">
    <source>
        <dbReference type="ARBA" id="ARBA00022840"/>
    </source>
</evidence>
<accession>A0A067TF54</accession>
<dbReference type="InterPro" id="IPR050081">
    <property type="entry name" value="Ile-tRNA_ligase"/>
</dbReference>
<keyword evidence="9" id="KW-1185">Reference proteome</keyword>
<dbReference type="EMBL" id="KL142374">
    <property type="protein sequence ID" value="KDR78514.1"/>
    <property type="molecule type" value="Genomic_DNA"/>
</dbReference>
<dbReference type="SUPFAM" id="SSF52374">
    <property type="entry name" value="Nucleotidylyl transferase"/>
    <property type="match status" value="1"/>
</dbReference>
<evidence type="ECO:0000256" key="1">
    <source>
        <dbReference type="ARBA" id="ARBA00022598"/>
    </source>
</evidence>
<keyword evidence="4" id="KW-0648">Protein biosynthesis</keyword>
<dbReference type="GO" id="GO:0005524">
    <property type="term" value="F:ATP binding"/>
    <property type="evidence" value="ECO:0007669"/>
    <property type="project" value="UniProtKB-KW"/>
</dbReference>
<name>A0A067TF54_GALM3</name>
<feature type="region of interest" description="Disordered" evidence="6">
    <location>
        <begin position="31"/>
        <end position="50"/>
    </location>
</feature>
<evidence type="ECO:0000256" key="5">
    <source>
        <dbReference type="ARBA" id="ARBA00023146"/>
    </source>
</evidence>
<evidence type="ECO:0000259" key="7">
    <source>
        <dbReference type="Pfam" id="PF00133"/>
    </source>
</evidence>
<keyword evidence="1" id="KW-0436">Ligase</keyword>
<dbReference type="HOGENOM" id="CLU_1124616_0_0_1"/>